<evidence type="ECO:0000313" key="9">
    <source>
        <dbReference type="EMBL" id="MCZ2491337.1"/>
    </source>
</evidence>
<keyword evidence="6" id="KW-0598">Phosphotransferase system</keyword>
<organism evidence="9 10">
    <name type="scientific">Dellaglioa carnosa</name>
    <dbReference type="NCBI Taxonomy" id="2995136"/>
    <lineage>
        <taxon>Bacteria</taxon>
        <taxon>Bacillati</taxon>
        <taxon>Bacillota</taxon>
        <taxon>Bacilli</taxon>
        <taxon>Lactobacillales</taxon>
        <taxon>Lactobacillaceae</taxon>
        <taxon>Dellaglioa</taxon>
    </lineage>
</organism>
<keyword evidence="3" id="KW-0963">Cytoplasm</keyword>
<evidence type="ECO:0000256" key="5">
    <source>
        <dbReference type="ARBA" id="ARBA00022679"/>
    </source>
</evidence>
<dbReference type="InterPro" id="IPR036667">
    <property type="entry name" value="PTS_IIB_sorbose-sp_sf"/>
</dbReference>
<dbReference type="Pfam" id="PF03830">
    <property type="entry name" value="PTSIIB_sorb"/>
    <property type="match status" value="1"/>
</dbReference>
<protein>
    <submittedName>
        <fullName evidence="9">PTS sugar transporter subunit IIB</fullName>
    </submittedName>
</protein>
<evidence type="ECO:0000256" key="7">
    <source>
        <dbReference type="ARBA" id="ARBA00022777"/>
    </source>
</evidence>
<sequence>MEGIKHIRIDDRLIHGQVATMWTNKLGVSRIMVINDEVSKNDIQKSVLRMAAPSNVSTSLISKDTAFKNIQSGKYKGQSVLIIVKSPLDLLELSNRGMDIGAINVGNMSAKDNTRVIRPSISVTPEEEEALIELINRKIEVTAIMTPDDSKILLKDYL</sequence>
<dbReference type="InterPro" id="IPR004720">
    <property type="entry name" value="PTS_IIB_sorbose-sp"/>
</dbReference>
<dbReference type="Gene3D" id="3.40.35.10">
    <property type="entry name" value="Phosphotransferase system, sorbose subfamily IIB component"/>
    <property type="match status" value="1"/>
</dbReference>
<dbReference type="RefSeq" id="WP_112250858.1">
    <property type="nucleotide sequence ID" value="NZ_JANXKW010000002.1"/>
</dbReference>
<keyword evidence="2" id="KW-0813">Transport</keyword>
<accession>A0ABT4JLU1</accession>
<name>A0ABT4JLU1_9LACO</name>
<dbReference type="Proteomes" id="UP001081467">
    <property type="component" value="Unassembled WGS sequence"/>
</dbReference>
<comment type="subcellular location">
    <subcellularLocation>
        <location evidence="1">Cytoplasm</location>
    </subcellularLocation>
</comment>
<keyword evidence="4 9" id="KW-0762">Sugar transport</keyword>
<dbReference type="GeneID" id="83547947"/>
<evidence type="ECO:0000256" key="2">
    <source>
        <dbReference type="ARBA" id="ARBA00022448"/>
    </source>
</evidence>
<keyword evidence="10" id="KW-1185">Reference proteome</keyword>
<proteinExistence type="predicted"/>
<dbReference type="PROSITE" id="PS51101">
    <property type="entry name" value="PTS_EIIB_TYPE_4"/>
    <property type="match status" value="1"/>
</dbReference>
<keyword evidence="7" id="KW-0418">Kinase</keyword>
<dbReference type="SUPFAM" id="SSF52728">
    <property type="entry name" value="PTS IIb component"/>
    <property type="match status" value="1"/>
</dbReference>
<evidence type="ECO:0000256" key="1">
    <source>
        <dbReference type="ARBA" id="ARBA00004496"/>
    </source>
</evidence>
<evidence type="ECO:0000313" key="10">
    <source>
        <dbReference type="Proteomes" id="UP001081467"/>
    </source>
</evidence>
<evidence type="ECO:0000259" key="8">
    <source>
        <dbReference type="PROSITE" id="PS51101"/>
    </source>
</evidence>
<comment type="caution">
    <text evidence="9">The sequence shown here is derived from an EMBL/GenBank/DDBJ whole genome shotgun (WGS) entry which is preliminary data.</text>
</comment>
<gene>
    <name evidence="9" type="ORF">N0K80_04110</name>
</gene>
<evidence type="ECO:0000256" key="3">
    <source>
        <dbReference type="ARBA" id="ARBA00022490"/>
    </source>
</evidence>
<reference evidence="9" key="1">
    <citation type="submission" date="2022-09" db="EMBL/GenBank/DDBJ databases">
        <title>Diversity of Dellaglioa algida.</title>
        <authorList>
            <person name="Matthias E."/>
            <person name="Werum V."/>
        </authorList>
    </citation>
    <scope>NUCLEOTIDE SEQUENCE</scope>
    <source>
        <strain evidence="9">TMW 2.2523</strain>
    </source>
</reference>
<keyword evidence="5" id="KW-0808">Transferase</keyword>
<evidence type="ECO:0000256" key="6">
    <source>
        <dbReference type="ARBA" id="ARBA00022683"/>
    </source>
</evidence>
<feature type="domain" description="PTS EIIB type-4" evidence="8">
    <location>
        <begin position="1"/>
        <end position="158"/>
    </location>
</feature>
<evidence type="ECO:0000256" key="4">
    <source>
        <dbReference type="ARBA" id="ARBA00022597"/>
    </source>
</evidence>
<dbReference type="EMBL" id="JANXLI010000002">
    <property type="protein sequence ID" value="MCZ2491337.1"/>
    <property type="molecule type" value="Genomic_DNA"/>
</dbReference>